<organism evidence="11 12">
    <name type="scientific">Durio zibethinus</name>
    <name type="common">Durian</name>
    <dbReference type="NCBI Taxonomy" id="66656"/>
    <lineage>
        <taxon>Eukaryota</taxon>
        <taxon>Viridiplantae</taxon>
        <taxon>Streptophyta</taxon>
        <taxon>Embryophyta</taxon>
        <taxon>Tracheophyta</taxon>
        <taxon>Spermatophyta</taxon>
        <taxon>Magnoliopsida</taxon>
        <taxon>eudicotyledons</taxon>
        <taxon>Gunneridae</taxon>
        <taxon>Pentapetalae</taxon>
        <taxon>rosids</taxon>
        <taxon>malvids</taxon>
        <taxon>Malvales</taxon>
        <taxon>Malvaceae</taxon>
        <taxon>Helicteroideae</taxon>
        <taxon>Durio</taxon>
    </lineage>
</organism>
<dbReference type="SUPFAM" id="SSF48264">
    <property type="entry name" value="Cytochrome P450"/>
    <property type="match status" value="1"/>
</dbReference>
<protein>
    <submittedName>
        <fullName evidence="12">Isoflavone 2'-hydroxylase-like</fullName>
    </submittedName>
</protein>
<sequence>MMKLVAGHRHLDVDFHSDNTRDAVNDPRQMFNPTVNLLWSDHVPILRWLTFHGAERRTLKTHKKRDDFLQALVDVRRSVISSPSITAGERRRPIIDVMLSLQESEPDCYTDEIIKGIIMVMLTSGTVTSTYTMESAMSHLISHPEVFKKSREEIDENIGQSQLLQDADLSKLRYLHRIINETLRLGSTGPIIPPHESSKECTVGGYNIPQGTTLLVLAWALYTDPKLWEDPDMFKPERFQGSG</sequence>
<dbReference type="InterPro" id="IPR002401">
    <property type="entry name" value="Cyt_P450_E_grp-I"/>
</dbReference>
<dbReference type="RefSeq" id="XP_022772223.1">
    <property type="nucleotide sequence ID" value="XM_022916488.1"/>
</dbReference>
<keyword evidence="9" id="KW-0503">Monooxygenase</keyword>
<dbReference type="Gene3D" id="1.10.630.10">
    <property type="entry name" value="Cytochrome P450"/>
    <property type="match status" value="1"/>
</dbReference>
<dbReference type="GeneID" id="111314874"/>
<keyword evidence="5" id="KW-0479">Metal-binding</keyword>
<keyword evidence="10" id="KW-0472">Membrane</keyword>
<evidence type="ECO:0000256" key="5">
    <source>
        <dbReference type="ARBA" id="ARBA00022723"/>
    </source>
</evidence>
<dbReference type="PANTHER" id="PTHR47947:SF62">
    <property type="entry name" value="CYTOCHROME P450, FAMILY 81, SUBFAMILY D, POLYPEPTIDE 5"/>
    <property type="match status" value="1"/>
</dbReference>
<accession>A0A6P6B4X8</accession>
<dbReference type="GO" id="GO:0016705">
    <property type="term" value="F:oxidoreductase activity, acting on paired donors, with incorporation or reduction of molecular oxygen"/>
    <property type="evidence" value="ECO:0007669"/>
    <property type="project" value="InterPro"/>
</dbReference>
<dbReference type="KEGG" id="dzi:111314874"/>
<dbReference type="PRINTS" id="PR00463">
    <property type="entry name" value="EP450I"/>
</dbReference>
<keyword evidence="11" id="KW-1185">Reference proteome</keyword>
<evidence type="ECO:0000256" key="7">
    <source>
        <dbReference type="ARBA" id="ARBA00023002"/>
    </source>
</evidence>
<dbReference type="InterPro" id="IPR036396">
    <property type="entry name" value="Cyt_P450_sf"/>
</dbReference>
<dbReference type="GO" id="GO:0004497">
    <property type="term" value="F:monooxygenase activity"/>
    <property type="evidence" value="ECO:0007669"/>
    <property type="project" value="UniProtKB-KW"/>
</dbReference>
<evidence type="ECO:0000256" key="8">
    <source>
        <dbReference type="ARBA" id="ARBA00023004"/>
    </source>
</evidence>
<proteinExistence type="inferred from homology"/>
<keyword evidence="8" id="KW-0408">Iron</keyword>
<keyword evidence="7" id="KW-0560">Oxidoreductase</keyword>
<dbReference type="GO" id="GO:0005506">
    <property type="term" value="F:iron ion binding"/>
    <property type="evidence" value="ECO:0007669"/>
    <property type="project" value="InterPro"/>
</dbReference>
<dbReference type="InterPro" id="IPR001128">
    <property type="entry name" value="Cyt_P450"/>
</dbReference>
<keyword evidence="4" id="KW-0812">Transmembrane</keyword>
<dbReference type="GO" id="GO:0020037">
    <property type="term" value="F:heme binding"/>
    <property type="evidence" value="ECO:0007669"/>
    <property type="project" value="InterPro"/>
</dbReference>
<evidence type="ECO:0000256" key="2">
    <source>
        <dbReference type="ARBA" id="ARBA00010617"/>
    </source>
</evidence>
<keyword evidence="6" id="KW-1133">Transmembrane helix</keyword>
<dbReference type="InterPro" id="IPR050651">
    <property type="entry name" value="Plant_Cytochrome_P450_Monoox"/>
</dbReference>
<evidence type="ECO:0000313" key="11">
    <source>
        <dbReference type="Proteomes" id="UP000515121"/>
    </source>
</evidence>
<gene>
    <name evidence="12" type="primary">LOC111314874</name>
</gene>
<reference evidence="12" key="1">
    <citation type="submission" date="2025-08" db="UniProtKB">
        <authorList>
            <consortium name="RefSeq"/>
        </authorList>
    </citation>
    <scope>IDENTIFICATION</scope>
    <source>
        <tissue evidence="12">Fruit stalk</tissue>
    </source>
</reference>
<evidence type="ECO:0000256" key="4">
    <source>
        <dbReference type="ARBA" id="ARBA00022692"/>
    </source>
</evidence>
<evidence type="ECO:0000256" key="9">
    <source>
        <dbReference type="ARBA" id="ARBA00023033"/>
    </source>
</evidence>
<comment type="similarity">
    <text evidence="2">Belongs to the cytochrome P450 family.</text>
</comment>
<evidence type="ECO:0000256" key="1">
    <source>
        <dbReference type="ARBA" id="ARBA00004167"/>
    </source>
</evidence>
<evidence type="ECO:0000256" key="10">
    <source>
        <dbReference type="ARBA" id="ARBA00023136"/>
    </source>
</evidence>
<dbReference type="OrthoDB" id="2789670at2759"/>
<keyword evidence="3" id="KW-0349">Heme</keyword>
<dbReference type="Proteomes" id="UP000515121">
    <property type="component" value="Unplaced"/>
</dbReference>
<evidence type="ECO:0000313" key="12">
    <source>
        <dbReference type="RefSeq" id="XP_022772223.1"/>
    </source>
</evidence>
<evidence type="ECO:0000256" key="6">
    <source>
        <dbReference type="ARBA" id="ARBA00022989"/>
    </source>
</evidence>
<dbReference type="Pfam" id="PF00067">
    <property type="entry name" value="p450"/>
    <property type="match status" value="1"/>
</dbReference>
<evidence type="ECO:0000256" key="3">
    <source>
        <dbReference type="ARBA" id="ARBA00022617"/>
    </source>
</evidence>
<dbReference type="AlphaFoldDB" id="A0A6P6B4X8"/>
<comment type="subcellular location">
    <subcellularLocation>
        <location evidence="1">Membrane</location>
        <topology evidence="1">Single-pass membrane protein</topology>
    </subcellularLocation>
</comment>
<name>A0A6P6B4X8_DURZI</name>
<dbReference type="PANTHER" id="PTHR47947">
    <property type="entry name" value="CYTOCHROME P450 82C3-RELATED"/>
    <property type="match status" value="1"/>
</dbReference>
<dbReference type="GO" id="GO:0016020">
    <property type="term" value="C:membrane"/>
    <property type="evidence" value="ECO:0007669"/>
    <property type="project" value="UniProtKB-SubCell"/>
</dbReference>